<dbReference type="Proteomes" id="UP000729402">
    <property type="component" value="Unassembled WGS sequence"/>
</dbReference>
<sequence length="67" mass="7614">MIHSSIPSVTPSIRSSSPARLASRLATTTSVPLAPATISHFTYCRRFYDGYRLWSNLLLLMHQCERF</sequence>
<gene>
    <name evidence="1" type="ORF">GUJ93_ZPchr0006g44150</name>
</gene>
<proteinExistence type="predicted"/>
<protein>
    <submittedName>
        <fullName evidence="1">Uncharacterized protein</fullName>
    </submittedName>
</protein>
<evidence type="ECO:0000313" key="2">
    <source>
        <dbReference type="Proteomes" id="UP000729402"/>
    </source>
</evidence>
<dbReference type="EMBL" id="JAAALK010000283">
    <property type="protein sequence ID" value="KAG8075388.1"/>
    <property type="molecule type" value="Genomic_DNA"/>
</dbReference>
<keyword evidence="2" id="KW-1185">Reference proteome</keyword>
<name>A0A8J5SLG2_ZIZPA</name>
<organism evidence="1 2">
    <name type="scientific">Zizania palustris</name>
    <name type="common">Northern wild rice</name>
    <dbReference type="NCBI Taxonomy" id="103762"/>
    <lineage>
        <taxon>Eukaryota</taxon>
        <taxon>Viridiplantae</taxon>
        <taxon>Streptophyta</taxon>
        <taxon>Embryophyta</taxon>
        <taxon>Tracheophyta</taxon>
        <taxon>Spermatophyta</taxon>
        <taxon>Magnoliopsida</taxon>
        <taxon>Liliopsida</taxon>
        <taxon>Poales</taxon>
        <taxon>Poaceae</taxon>
        <taxon>BOP clade</taxon>
        <taxon>Oryzoideae</taxon>
        <taxon>Oryzeae</taxon>
        <taxon>Zizaniinae</taxon>
        <taxon>Zizania</taxon>
    </lineage>
</organism>
<accession>A0A8J5SLG2</accession>
<reference evidence="1" key="1">
    <citation type="journal article" date="2021" name="bioRxiv">
        <title>Whole Genome Assembly and Annotation of Northern Wild Rice, Zizania palustris L., Supports a Whole Genome Duplication in the Zizania Genus.</title>
        <authorList>
            <person name="Haas M."/>
            <person name="Kono T."/>
            <person name="Macchietto M."/>
            <person name="Millas R."/>
            <person name="McGilp L."/>
            <person name="Shao M."/>
            <person name="Duquette J."/>
            <person name="Hirsch C.N."/>
            <person name="Kimball J."/>
        </authorList>
    </citation>
    <scope>NUCLEOTIDE SEQUENCE</scope>
    <source>
        <tissue evidence="1">Fresh leaf tissue</tissue>
    </source>
</reference>
<comment type="caution">
    <text evidence="1">The sequence shown here is derived from an EMBL/GenBank/DDBJ whole genome shotgun (WGS) entry which is preliminary data.</text>
</comment>
<reference evidence="1" key="2">
    <citation type="submission" date="2021-02" db="EMBL/GenBank/DDBJ databases">
        <authorList>
            <person name="Kimball J.A."/>
            <person name="Haas M.W."/>
            <person name="Macchietto M."/>
            <person name="Kono T."/>
            <person name="Duquette J."/>
            <person name="Shao M."/>
        </authorList>
    </citation>
    <scope>NUCLEOTIDE SEQUENCE</scope>
    <source>
        <tissue evidence="1">Fresh leaf tissue</tissue>
    </source>
</reference>
<evidence type="ECO:0000313" key="1">
    <source>
        <dbReference type="EMBL" id="KAG8075388.1"/>
    </source>
</evidence>
<dbReference type="AlphaFoldDB" id="A0A8J5SLG2"/>